<dbReference type="NCBIfam" id="TIGR00370">
    <property type="entry name" value="5-oxoprolinase subunit PxpB"/>
    <property type="match status" value="1"/>
</dbReference>
<dbReference type="PANTHER" id="PTHR34698">
    <property type="entry name" value="5-OXOPROLINASE SUBUNIT B"/>
    <property type="match status" value="1"/>
</dbReference>
<keyword evidence="2 5" id="KW-0378">Hydrolase</keyword>
<dbReference type="GO" id="GO:0016787">
    <property type="term" value="F:hydrolase activity"/>
    <property type="evidence" value="ECO:0007669"/>
    <property type="project" value="UniProtKB-KW"/>
</dbReference>
<evidence type="ECO:0000256" key="1">
    <source>
        <dbReference type="ARBA" id="ARBA00022741"/>
    </source>
</evidence>
<dbReference type="GO" id="GO:0005524">
    <property type="term" value="F:ATP binding"/>
    <property type="evidence" value="ECO:0007669"/>
    <property type="project" value="UniProtKB-KW"/>
</dbReference>
<dbReference type="SUPFAM" id="SSF160467">
    <property type="entry name" value="PH0987 N-terminal domain-like"/>
    <property type="match status" value="1"/>
</dbReference>
<dbReference type="Pfam" id="PF02682">
    <property type="entry name" value="CT_C_D"/>
    <property type="match status" value="1"/>
</dbReference>
<evidence type="ECO:0000313" key="6">
    <source>
        <dbReference type="Proteomes" id="UP000287237"/>
    </source>
</evidence>
<feature type="domain" description="Carboxyltransferase" evidence="4">
    <location>
        <begin position="2"/>
        <end position="208"/>
    </location>
</feature>
<dbReference type="SUPFAM" id="SSF50891">
    <property type="entry name" value="Cyclophilin-like"/>
    <property type="match status" value="1"/>
</dbReference>
<evidence type="ECO:0000256" key="2">
    <source>
        <dbReference type="ARBA" id="ARBA00022801"/>
    </source>
</evidence>
<dbReference type="Gene3D" id="2.40.100.10">
    <property type="entry name" value="Cyclophilin-like"/>
    <property type="match status" value="1"/>
</dbReference>
<keyword evidence="3" id="KW-0067">ATP-binding</keyword>
<keyword evidence="1" id="KW-0547">Nucleotide-binding</keyword>
<dbReference type="Proteomes" id="UP000287237">
    <property type="component" value="Unassembled WGS sequence"/>
</dbReference>
<dbReference type="AlphaFoldDB" id="A0A431D2L1"/>
<dbReference type="Gene3D" id="3.30.1360.40">
    <property type="match status" value="1"/>
</dbReference>
<reference evidence="5 6" key="1">
    <citation type="journal article" date="2019" name="Appl. Environ. Microbiol.">
        <title>Population genetics and characterization of Campylobacter jejuni isolates in western jackdaws and game birds in Finland.</title>
        <authorList>
            <person name="Kovanen S."/>
            <person name="Rossi M."/>
            <person name="Pohja-Mykra M."/>
            <person name="Nieminen T."/>
            <person name="Raunio-Saarnisto M."/>
            <person name="Sauvala M."/>
            <person name="Fredriksson-Ahomaa M."/>
            <person name="Hanninen M.L."/>
            <person name="Kivisto R."/>
        </authorList>
    </citation>
    <scope>NUCLEOTIDE SEQUENCE [LARGE SCALE GENOMIC DNA]</scope>
    <source>
        <strain evidence="5 6">CB296</strain>
    </source>
</reference>
<evidence type="ECO:0000313" key="5">
    <source>
        <dbReference type="EMBL" id="RTJ95823.1"/>
    </source>
</evidence>
<dbReference type="InterPro" id="IPR010016">
    <property type="entry name" value="PxpB"/>
</dbReference>
<protein>
    <submittedName>
        <fullName evidence="5">Allophanate hydrolase</fullName>
    </submittedName>
</protein>
<gene>
    <name evidence="5" type="ORF">C3H42_05070</name>
</gene>
<accession>A0A431D2L1</accession>
<dbReference type="PANTHER" id="PTHR34698:SF2">
    <property type="entry name" value="5-OXOPROLINASE SUBUNIT B"/>
    <property type="match status" value="1"/>
</dbReference>
<comment type="caution">
    <text evidence="5">The sequence shown here is derived from an EMBL/GenBank/DDBJ whole genome shotgun (WGS) entry which is preliminary data.</text>
</comment>
<sequence length="246" mass="28169">MFSVHFSGSKALLLRFEQEISPQINAYVLSTEQRIQKALKEGEIYGIDELVSAYASLLIYFNPCVLSLNSLLDFLEKIKKDIKLTEQNSSLCIEVPLCYDEEFGLDLEFVCKHNQISKEELVSLHTKPYYLVFMLGFMAGFPYLGGLNERLFTPRLSSPRTKIEAGSVGIADKQTGVYPISSPGGWQIIARTPLEFFDKEDEKNPTLLKAGMFLKFKAISKDEFFEIQEQVAKKVYQKEIYEYKNH</sequence>
<organism evidence="5 6">
    <name type="scientific">Campylobacter jejuni</name>
    <dbReference type="NCBI Taxonomy" id="197"/>
    <lineage>
        <taxon>Bacteria</taxon>
        <taxon>Pseudomonadati</taxon>
        <taxon>Campylobacterota</taxon>
        <taxon>Epsilonproteobacteria</taxon>
        <taxon>Campylobacterales</taxon>
        <taxon>Campylobacteraceae</taxon>
        <taxon>Campylobacter</taxon>
    </lineage>
</organism>
<proteinExistence type="predicted"/>
<dbReference type="EMBL" id="PRCK01000003">
    <property type="protein sequence ID" value="RTJ95823.1"/>
    <property type="molecule type" value="Genomic_DNA"/>
</dbReference>
<evidence type="ECO:0000259" key="4">
    <source>
        <dbReference type="SMART" id="SM00796"/>
    </source>
</evidence>
<evidence type="ECO:0000256" key="3">
    <source>
        <dbReference type="ARBA" id="ARBA00022840"/>
    </source>
</evidence>
<dbReference type="InterPro" id="IPR003833">
    <property type="entry name" value="CT_C_D"/>
</dbReference>
<dbReference type="SMART" id="SM00796">
    <property type="entry name" value="AHS1"/>
    <property type="match status" value="1"/>
</dbReference>
<dbReference type="InterPro" id="IPR029000">
    <property type="entry name" value="Cyclophilin-like_dom_sf"/>
</dbReference>
<dbReference type="RefSeq" id="WP_126229038.1">
    <property type="nucleotide sequence ID" value="NZ_PQZZ01000001.1"/>
</dbReference>
<name>A0A431D2L1_CAMJU</name>